<protein>
    <submittedName>
        <fullName evidence="8">Zinc finger protein ZFP69</fullName>
    </submittedName>
</protein>
<dbReference type="PANTHER" id="PTHR19818:SF139">
    <property type="entry name" value="PAIR-RULE PROTEIN ODD-PAIRED"/>
    <property type="match status" value="1"/>
</dbReference>
<evidence type="ECO:0000256" key="2">
    <source>
        <dbReference type="ARBA" id="ARBA00022737"/>
    </source>
</evidence>
<feature type="domain" description="C2H2-type" evidence="7">
    <location>
        <begin position="479"/>
        <end position="507"/>
    </location>
</feature>
<evidence type="ECO:0000313" key="9">
    <source>
        <dbReference type="Proteomes" id="UP000198287"/>
    </source>
</evidence>
<feature type="compositionally biased region" description="Acidic residues" evidence="6">
    <location>
        <begin position="188"/>
        <end position="211"/>
    </location>
</feature>
<dbReference type="EMBL" id="LNIX01000001">
    <property type="protein sequence ID" value="OXA63100.1"/>
    <property type="molecule type" value="Genomic_DNA"/>
</dbReference>
<dbReference type="GO" id="GO:0000981">
    <property type="term" value="F:DNA-binding transcription factor activity, RNA polymerase II-specific"/>
    <property type="evidence" value="ECO:0007669"/>
    <property type="project" value="TreeGrafter"/>
</dbReference>
<evidence type="ECO:0000256" key="5">
    <source>
        <dbReference type="PROSITE-ProRule" id="PRU00042"/>
    </source>
</evidence>
<comment type="caution">
    <text evidence="8">The sequence shown here is derived from an EMBL/GenBank/DDBJ whole genome shotgun (WGS) entry which is preliminary data.</text>
</comment>
<dbReference type="SUPFAM" id="SSF57667">
    <property type="entry name" value="beta-beta-alpha zinc fingers"/>
    <property type="match status" value="2"/>
</dbReference>
<keyword evidence="4" id="KW-0862">Zinc</keyword>
<feature type="region of interest" description="Disordered" evidence="6">
    <location>
        <begin position="188"/>
        <end position="219"/>
    </location>
</feature>
<dbReference type="InterPro" id="IPR050329">
    <property type="entry name" value="GLI_C2H2-zinc-finger"/>
</dbReference>
<dbReference type="GO" id="GO:0045944">
    <property type="term" value="P:positive regulation of transcription by RNA polymerase II"/>
    <property type="evidence" value="ECO:0007669"/>
    <property type="project" value="UniProtKB-ARBA"/>
</dbReference>
<evidence type="ECO:0000256" key="6">
    <source>
        <dbReference type="SAM" id="MobiDB-lite"/>
    </source>
</evidence>
<keyword evidence="1" id="KW-0479">Metal-binding</keyword>
<dbReference type="GO" id="GO:0008270">
    <property type="term" value="F:zinc ion binding"/>
    <property type="evidence" value="ECO:0007669"/>
    <property type="project" value="UniProtKB-KW"/>
</dbReference>
<evidence type="ECO:0000256" key="1">
    <source>
        <dbReference type="ARBA" id="ARBA00022723"/>
    </source>
</evidence>
<proteinExistence type="predicted"/>
<dbReference type="AlphaFoldDB" id="A0A226F153"/>
<feature type="region of interest" description="Disordered" evidence="6">
    <location>
        <begin position="144"/>
        <end position="170"/>
    </location>
</feature>
<dbReference type="InterPro" id="IPR013087">
    <property type="entry name" value="Znf_C2H2_type"/>
</dbReference>
<keyword evidence="9" id="KW-1185">Reference proteome</keyword>
<name>A0A226F153_FOLCA</name>
<feature type="domain" description="C2H2-type" evidence="7">
    <location>
        <begin position="703"/>
        <end position="729"/>
    </location>
</feature>
<sequence>MTTPPVCLFCRTSCNCGSEFVPVFITYLKTVNIDVKKYEKNFRREDFHCCEKCGSLLETISRQVQKLEQDLLTIQRITLENLDRNELIHKDDEVLEKLRRQSVSDFTPSISLNKEQIPEGLQPHHSFIPDDGILTPTEIEIDADESDVDSDVSAKIEDDDDVDIDDGMKNNQLDGEEEIELDEFMLSPEQDDDPLQSDADYDPLQSDEDDGNSSPDESLNKIVRVKVVKLVEEPPQPPAPKRYRLIAPKPQPVLLPLQNFTASSHNQSDASVTVRHTRQGITVTSPDKIENTSEKPEIFHRVICSGVDVIQMNESAFKCGTCDCIKDSLGSMAAHVQTEHNALIRFPIKGASSLFQSTNVSCWGQAITKDSYSSPASQSTSIPDKKCDRCDLSFETEASLIDHNSAVHYNGARFVCESCKLGFIEKENHDYHARKCNGSSSQDGMGASEQIVIADSVGTYLGVEIKQVVSEEDQRTYEYECGRCNTRRKNKKHLLLHIRLKHTDHEPFKCLNTGCGFAFASLATLNDHISIYRHKLKNVCEICSNVLPSSRELNLHVLTVHHNLTRYSCSRCGKGFHILATCRQHEVHCPGVKEKKKAKPKPKKPKALDPDEQARLIESVRESIRGQGILSSRCQYCTKTLFGSSPAISLHEKICQVEVSSVGVQIESKWRESLVPVDTGAWVLKNVEITKSQITQDPEVVMYKCGGCNETFKERDDAVKHVKEANHSN</sequence>
<dbReference type="InterPro" id="IPR036236">
    <property type="entry name" value="Znf_C2H2_sf"/>
</dbReference>
<dbReference type="PROSITE" id="PS50157">
    <property type="entry name" value="ZINC_FINGER_C2H2_2"/>
    <property type="match status" value="2"/>
</dbReference>
<dbReference type="GO" id="GO:0005634">
    <property type="term" value="C:nucleus"/>
    <property type="evidence" value="ECO:0007669"/>
    <property type="project" value="UniProtKB-ARBA"/>
</dbReference>
<dbReference type="Proteomes" id="UP000198287">
    <property type="component" value="Unassembled WGS sequence"/>
</dbReference>
<evidence type="ECO:0000256" key="4">
    <source>
        <dbReference type="ARBA" id="ARBA00022833"/>
    </source>
</evidence>
<gene>
    <name evidence="8" type="ORF">Fcan01_00734</name>
</gene>
<dbReference type="OrthoDB" id="10039931at2759"/>
<evidence type="ECO:0000259" key="7">
    <source>
        <dbReference type="PROSITE" id="PS50157"/>
    </source>
</evidence>
<dbReference type="Gene3D" id="3.30.160.60">
    <property type="entry name" value="Classic Zinc Finger"/>
    <property type="match status" value="3"/>
</dbReference>
<dbReference type="GO" id="GO:0000978">
    <property type="term" value="F:RNA polymerase II cis-regulatory region sequence-specific DNA binding"/>
    <property type="evidence" value="ECO:0007669"/>
    <property type="project" value="TreeGrafter"/>
</dbReference>
<keyword evidence="2" id="KW-0677">Repeat</keyword>
<organism evidence="8 9">
    <name type="scientific">Folsomia candida</name>
    <name type="common">Springtail</name>
    <dbReference type="NCBI Taxonomy" id="158441"/>
    <lineage>
        <taxon>Eukaryota</taxon>
        <taxon>Metazoa</taxon>
        <taxon>Ecdysozoa</taxon>
        <taxon>Arthropoda</taxon>
        <taxon>Hexapoda</taxon>
        <taxon>Collembola</taxon>
        <taxon>Entomobryomorpha</taxon>
        <taxon>Isotomoidea</taxon>
        <taxon>Isotomidae</taxon>
        <taxon>Proisotominae</taxon>
        <taxon>Folsomia</taxon>
    </lineage>
</organism>
<reference evidence="8 9" key="1">
    <citation type="submission" date="2015-12" db="EMBL/GenBank/DDBJ databases">
        <title>The genome of Folsomia candida.</title>
        <authorList>
            <person name="Faddeeva A."/>
            <person name="Derks M.F."/>
            <person name="Anvar Y."/>
            <person name="Smit S."/>
            <person name="Van Straalen N."/>
            <person name="Roelofs D."/>
        </authorList>
    </citation>
    <scope>NUCLEOTIDE SEQUENCE [LARGE SCALE GENOMIC DNA]</scope>
    <source>
        <strain evidence="8 9">VU population</strain>
        <tissue evidence="8">Whole body</tissue>
    </source>
</reference>
<accession>A0A226F153</accession>
<dbReference type="PROSITE" id="PS00028">
    <property type="entry name" value="ZINC_FINGER_C2H2_1"/>
    <property type="match status" value="3"/>
</dbReference>
<dbReference type="PANTHER" id="PTHR19818">
    <property type="entry name" value="ZINC FINGER PROTEIN ZIC AND GLI"/>
    <property type="match status" value="1"/>
</dbReference>
<evidence type="ECO:0000313" key="8">
    <source>
        <dbReference type="EMBL" id="OXA63100.1"/>
    </source>
</evidence>
<dbReference type="SMART" id="SM00355">
    <property type="entry name" value="ZnF_C2H2"/>
    <property type="match status" value="7"/>
</dbReference>
<evidence type="ECO:0000256" key="3">
    <source>
        <dbReference type="ARBA" id="ARBA00022771"/>
    </source>
</evidence>
<keyword evidence="3 5" id="KW-0863">Zinc-finger</keyword>